<name>A0AAV4SG19_CAEEX</name>
<proteinExistence type="predicted"/>
<evidence type="ECO:0000313" key="2">
    <source>
        <dbReference type="EMBL" id="GIY31422.1"/>
    </source>
</evidence>
<evidence type="ECO:0000256" key="1">
    <source>
        <dbReference type="SAM" id="MobiDB-lite"/>
    </source>
</evidence>
<dbReference type="EMBL" id="BPLR01009377">
    <property type="protein sequence ID" value="GIY31422.1"/>
    <property type="molecule type" value="Genomic_DNA"/>
</dbReference>
<feature type="non-terminal residue" evidence="2">
    <location>
        <position position="1"/>
    </location>
</feature>
<comment type="caution">
    <text evidence="2">The sequence shown here is derived from an EMBL/GenBank/DDBJ whole genome shotgun (WGS) entry which is preliminary data.</text>
</comment>
<protein>
    <submittedName>
        <fullName evidence="2">Uncharacterized protein</fullName>
    </submittedName>
</protein>
<keyword evidence="3" id="KW-1185">Reference proteome</keyword>
<evidence type="ECO:0000313" key="3">
    <source>
        <dbReference type="Proteomes" id="UP001054945"/>
    </source>
</evidence>
<dbReference type="AlphaFoldDB" id="A0AAV4SG19"/>
<reference evidence="2 3" key="1">
    <citation type="submission" date="2021-06" db="EMBL/GenBank/DDBJ databases">
        <title>Caerostris extrusa draft genome.</title>
        <authorList>
            <person name="Kono N."/>
            <person name="Arakawa K."/>
        </authorList>
    </citation>
    <scope>NUCLEOTIDE SEQUENCE [LARGE SCALE GENOMIC DNA]</scope>
</reference>
<gene>
    <name evidence="2" type="ORF">CEXT_356251</name>
</gene>
<sequence>TSVKTVADFRNRKAFASRKQYLRRNTPKGVLVFRSPPLPEGYCNYEPKLKLSRKMKYETASIPPFTKFPHLPPVTKWRPSSLETEPRENDQADDSSSKRPKPSSPIDIPKRRRRPNGKICEN</sequence>
<organism evidence="2 3">
    <name type="scientific">Caerostris extrusa</name>
    <name type="common">Bark spider</name>
    <name type="synonym">Caerostris bankana</name>
    <dbReference type="NCBI Taxonomy" id="172846"/>
    <lineage>
        <taxon>Eukaryota</taxon>
        <taxon>Metazoa</taxon>
        <taxon>Ecdysozoa</taxon>
        <taxon>Arthropoda</taxon>
        <taxon>Chelicerata</taxon>
        <taxon>Arachnida</taxon>
        <taxon>Araneae</taxon>
        <taxon>Araneomorphae</taxon>
        <taxon>Entelegynae</taxon>
        <taxon>Araneoidea</taxon>
        <taxon>Araneidae</taxon>
        <taxon>Caerostris</taxon>
    </lineage>
</organism>
<accession>A0AAV4SG19</accession>
<dbReference type="Proteomes" id="UP001054945">
    <property type="component" value="Unassembled WGS sequence"/>
</dbReference>
<feature type="region of interest" description="Disordered" evidence="1">
    <location>
        <begin position="63"/>
        <end position="122"/>
    </location>
</feature>